<organism evidence="2 3">
    <name type="scientific">Pleurodeles waltl</name>
    <name type="common">Iberian ribbed newt</name>
    <dbReference type="NCBI Taxonomy" id="8319"/>
    <lineage>
        <taxon>Eukaryota</taxon>
        <taxon>Metazoa</taxon>
        <taxon>Chordata</taxon>
        <taxon>Craniata</taxon>
        <taxon>Vertebrata</taxon>
        <taxon>Euteleostomi</taxon>
        <taxon>Amphibia</taxon>
        <taxon>Batrachia</taxon>
        <taxon>Caudata</taxon>
        <taxon>Salamandroidea</taxon>
        <taxon>Salamandridae</taxon>
        <taxon>Pleurodelinae</taxon>
        <taxon>Pleurodeles</taxon>
    </lineage>
</organism>
<feature type="compositionally biased region" description="Gly residues" evidence="1">
    <location>
        <begin position="9"/>
        <end position="19"/>
    </location>
</feature>
<name>A0AAV7PCZ3_PLEWA</name>
<accession>A0AAV7PCZ3</accession>
<evidence type="ECO:0000313" key="3">
    <source>
        <dbReference type="Proteomes" id="UP001066276"/>
    </source>
</evidence>
<comment type="caution">
    <text evidence="2">The sequence shown here is derived from an EMBL/GenBank/DDBJ whole genome shotgun (WGS) entry which is preliminary data.</text>
</comment>
<protein>
    <submittedName>
        <fullName evidence="2">Uncharacterized protein</fullName>
    </submittedName>
</protein>
<dbReference type="Proteomes" id="UP001066276">
    <property type="component" value="Chromosome 7"/>
</dbReference>
<proteinExistence type="predicted"/>
<feature type="region of interest" description="Disordered" evidence="1">
    <location>
        <begin position="1"/>
        <end position="43"/>
    </location>
</feature>
<sequence length="98" mass="10925">MGQERQNHCGGGGKSGGRLRGPEEVRTAARRSTRRHHAGRGSRVIVRSDGTLSLEWRRQEREEAKLLVQTVTSEASLRSRSPVLRVVCLQKGKPRSPE</sequence>
<reference evidence="2" key="1">
    <citation type="journal article" date="2022" name="bioRxiv">
        <title>Sequencing and chromosome-scale assembly of the giantPleurodeles waltlgenome.</title>
        <authorList>
            <person name="Brown T."/>
            <person name="Elewa A."/>
            <person name="Iarovenko S."/>
            <person name="Subramanian E."/>
            <person name="Araus A.J."/>
            <person name="Petzold A."/>
            <person name="Susuki M."/>
            <person name="Suzuki K.-i.T."/>
            <person name="Hayashi T."/>
            <person name="Toyoda A."/>
            <person name="Oliveira C."/>
            <person name="Osipova E."/>
            <person name="Leigh N.D."/>
            <person name="Simon A."/>
            <person name="Yun M.H."/>
        </authorList>
    </citation>
    <scope>NUCLEOTIDE SEQUENCE</scope>
    <source>
        <strain evidence="2">20211129_DDA</strain>
        <tissue evidence="2">Liver</tissue>
    </source>
</reference>
<gene>
    <name evidence="2" type="ORF">NDU88_004581</name>
</gene>
<feature type="compositionally biased region" description="Basic residues" evidence="1">
    <location>
        <begin position="28"/>
        <end position="40"/>
    </location>
</feature>
<dbReference type="EMBL" id="JANPWB010000011">
    <property type="protein sequence ID" value="KAJ1126173.1"/>
    <property type="molecule type" value="Genomic_DNA"/>
</dbReference>
<evidence type="ECO:0000313" key="2">
    <source>
        <dbReference type="EMBL" id="KAJ1126173.1"/>
    </source>
</evidence>
<keyword evidence="3" id="KW-1185">Reference proteome</keyword>
<dbReference type="AlphaFoldDB" id="A0AAV7PCZ3"/>
<evidence type="ECO:0000256" key="1">
    <source>
        <dbReference type="SAM" id="MobiDB-lite"/>
    </source>
</evidence>